<dbReference type="InterPro" id="IPR016181">
    <property type="entry name" value="Acyl_CoA_acyltransferase"/>
</dbReference>
<evidence type="ECO:0000256" key="3">
    <source>
        <dbReference type="ARBA" id="ARBA00025786"/>
    </source>
</evidence>
<dbReference type="CDD" id="cd04301">
    <property type="entry name" value="NAT_SF"/>
    <property type="match status" value="1"/>
</dbReference>
<dbReference type="PROSITE" id="PS51186">
    <property type="entry name" value="GNAT"/>
    <property type="match status" value="1"/>
</dbReference>
<dbReference type="SUPFAM" id="SSF55729">
    <property type="entry name" value="Acyl-CoA N-acyltransferases (Nat)"/>
    <property type="match status" value="1"/>
</dbReference>
<dbReference type="AlphaFoldDB" id="A0A0A1TYL9"/>
<dbReference type="RefSeq" id="XP_004184001.1">
    <property type="nucleotide sequence ID" value="XM_004183953.1"/>
</dbReference>
<dbReference type="InterPro" id="IPR045047">
    <property type="entry name" value="Ard1-like"/>
</dbReference>
<sequence>MFTIRRATPADLPAIQNANLTNLPENYSMQLYYYHLILWPTTTFVAVNKEGKIVGYCLTKIEDDESHPVVTGQVTSISVIRTYRKLGIATKLLRASESSMIETYGAKAMMLQVRISNTAALHMYEKTFGFKITRTAKKYYLDGEDALILTHDFTMDTLINKEKSSPILDKWKEEMAKSENEKVKKEESA</sequence>
<name>A0A0A1TYL9_ENTIV</name>
<dbReference type="GeneID" id="14883433"/>
<evidence type="ECO:0000313" key="5">
    <source>
        <dbReference type="EMBL" id="ELP84655.1"/>
    </source>
</evidence>
<evidence type="ECO:0000256" key="1">
    <source>
        <dbReference type="ARBA" id="ARBA00022679"/>
    </source>
</evidence>
<reference evidence="5 6" key="1">
    <citation type="submission" date="2012-10" db="EMBL/GenBank/DDBJ databases">
        <authorList>
            <person name="Zafar N."/>
            <person name="Inman J."/>
            <person name="Hall N."/>
            <person name="Lorenzi H."/>
            <person name="Caler E."/>
        </authorList>
    </citation>
    <scope>NUCLEOTIDE SEQUENCE [LARGE SCALE GENOMIC DNA]</scope>
    <source>
        <strain evidence="5 6">IP1</strain>
    </source>
</reference>
<dbReference type="PANTHER" id="PTHR23091">
    <property type="entry name" value="N-TERMINAL ACETYLTRANSFERASE"/>
    <property type="match status" value="1"/>
</dbReference>
<dbReference type="EC" id="2.3.1.88" evidence="5"/>
<dbReference type="PANTHER" id="PTHR23091:SF4">
    <property type="entry name" value="N-TERMINAL AMINO-ACID N(ALPHA)-ACETYLTRANSFERASE NATA"/>
    <property type="match status" value="1"/>
</dbReference>
<dbReference type="OrthoDB" id="25586at2759"/>
<dbReference type="OMA" id="LPENYFM"/>
<accession>A0A0A1TYL9</accession>
<proteinExistence type="inferred from homology"/>
<dbReference type="Pfam" id="PF00583">
    <property type="entry name" value="Acetyltransf_1"/>
    <property type="match status" value="1"/>
</dbReference>
<protein>
    <submittedName>
        <fullName evidence="5">Acetyltransferase complex ard1 subunit, putative</fullName>
        <ecNumber evidence="5">2.3.1.88</ecNumber>
    </submittedName>
</protein>
<feature type="domain" description="N-acetyltransferase" evidence="4">
    <location>
        <begin position="2"/>
        <end position="154"/>
    </location>
</feature>
<dbReference type="InterPro" id="IPR000182">
    <property type="entry name" value="GNAT_dom"/>
</dbReference>
<evidence type="ECO:0000313" key="6">
    <source>
        <dbReference type="Proteomes" id="UP000014680"/>
    </source>
</evidence>
<keyword evidence="6" id="KW-1185">Reference proteome</keyword>
<dbReference type="GO" id="GO:1990189">
    <property type="term" value="F:protein N-terminal-serine acetyltransferase activity"/>
    <property type="evidence" value="ECO:0007669"/>
    <property type="project" value="TreeGrafter"/>
</dbReference>
<keyword evidence="1 5" id="KW-0808">Transferase</keyword>
<organism evidence="5 6">
    <name type="scientific">Entamoeba invadens IP1</name>
    <dbReference type="NCBI Taxonomy" id="370355"/>
    <lineage>
        <taxon>Eukaryota</taxon>
        <taxon>Amoebozoa</taxon>
        <taxon>Evosea</taxon>
        <taxon>Archamoebae</taxon>
        <taxon>Mastigamoebida</taxon>
        <taxon>Entamoebidae</taxon>
        <taxon>Entamoeba</taxon>
    </lineage>
</organism>
<dbReference type="EMBL" id="KB207112">
    <property type="protein sequence ID" value="ELP84655.1"/>
    <property type="molecule type" value="Genomic_DNA"/>
</dbReference>
<keyword evidence="2 5" id="KW-0012">Acyltransferase</keyword>
<dbReference type="KEGG" id="eiv:EIN_173200"/>
<dbReference type="GO" id="GO:0031415">
    <property type="term" value="C:NatA complex"/>
    <property type="evidence" value="ECO:0007669"/>
    <property type="project" value="InterPro"/>
</dbReference>
<comment type="similarity">
    <text evidence="3">Belongs to the acetyltransferase family. ARD1 subfamily.</text>
</comment>
<evidence type="ECO:0000256" key="2">
    <source>
        <dbReference type="ARBA" id="ARBA00023315"/>
    </source>
</evidence>
<gene>
    <name evidence="5" type="ORF">EIN_173200</name>
</gene>
<dbReference type="GO" id="GO:1990190">
    <property type="term" value="F:protein-N-terminal-glutamate acetyltransferase activity"/>
    <property type="evidence" value="ECO:0007669"/>
    <property type="project" value="TreeGrafter"/>
</dbReference>
<dbReference type="Gene3D" id="3.40.630.30">
    <property type="match status" value="1"/>
</dbReference>
<dbReference type="Proteomes" id="UP000014680">
    <property type="component" value="Unassembled WGS sequence"/>
</dbReference>
<dbReference type="VEuPathDB" id="AmoebaDB:EIN_173200"/>
<evidence type="ECO:0000259" key="4">
    <source>
        <dbReference type="PROSITE" id="PS51186"/>
    </source>
</evidence>